<dbReference type="eggNOG" id="ENOG502ZNDC">
    <property type="taxonomic scope" value="Bacteria"/>
</dbReference>
<dbReference type="RefSeq" id="WP_011242401.1">
    <property type="nucleotide sequence ID" value="NC_006576.1"/>
</dbReference>
<accession>A0A0H3JZ74</accession>
<dbReference type="AlphaFoldDB" id="A0A0H3JZ74"/>
<dbReference type="KEGG" id="syc:syc0088_d"/>
<evidence type="ECO:0000313" key="2">
    <source>
        <dbReference type="Proteomes" id="UP000001175"/>
    </source>
</evidence>
<dbReference type="Proteomes" id="UP000001175">
    <property type="component" value="Chromosome"/>
</dbReference>
<evidence type="ECO:0000313" key="1">
    <source>
        <dbReference type="EMBL" id="BAD78278.1"/>
    </source>
</evidence>
<proteinExistence type="predicted"/>
<reference evidence="1 2" key="1">
    <citation type="journal article" date="2007" name="Photosyn. Res.">
        <title>Complete nucleotide sequence of the freshwater unicellular cyanobacterium Synechococcus elongatus PCC 6301 chromosome: gene content and organization.</title>
        <authorList>
            <person name="Sugita C."/>
            <person name="Ogata K."/>
            <person name="Shikata M."/>
            <person name="Jikuya H."/>
            <person name="Takano J."/>
            <person name="Furumichi M."/>
            <person name="Kanehisa M."/>
            <person name="Omata T."/>
            <person name="Sugiura M."/>
            <person name="Sugita M."/>
        </authorList>
    </citation>
    <scope>NUCLEOTIDE SEQUENCE [LARGE SCALE GENOMIC DNA]</scope>
    <source>
        <strain evidence="2">ATCC 27144 / PCC 6301 / SAUG 1402/1</strain>
    </source>
</reference>
<sequence>MRYRQQSLIDPQEIGYRRFCRNHKLLNQKIGTPAATDPTVVLAAEVELAVRYCLATHFGSLSPHRVLSYERRNALGYQRCYRELDAVVGDRCHPQFFVEIKSVTQRGRGIKAGLPQLQRSLVIAQERWRSLQGILIEVAWMTELSEQESTPLLATDLFEDLASCQKDESDERITPIYWSGQQLAAGLAELGMPLNPDILGWANATWSSQNLAG</sequence>
<gene>
    <name evidence="1" type="ordered locus">syc0088_d</name>
</gene>
<dbReference type="EMBL" id="AP008231">
    <property type="protein sequence ID" value="BAD78278.1"/>
    <property type="molecule type" value="Genomic_DNA"/>
</dbReference>
<dbReference type="GeneID" id="72430332"/>
<organism evidence="1 2">
    <name type="scientific">Synechococcus sp. (strain ATCC 27144 / PCC 6301 / SAUG 1402/1)</name>
    <name type="common">Anacystis nidulans</name>
    <dbReference type="NCBI Taxonomy" id="269084"/>
    <lineage>
        <taxon>Bacteria</taxon>
        <taxon>Bacillati</taxon>
        <taxon>Cyanobacteriota</taxon>
        <taxon>Cyanophyceae</taxon>
        <taxon>Synechococcales</taxon>
        <taxon>Synechococcaceae</taxon>
        <taxon>Synechococcus</taxon>
    </lineage>
</organism>
<protein>
    <submittedName>
        <fullName evidence="1">Uncharacterized protein</fullName>
    </submittedName>
</protein>
<name>A0A0H3JZ74_SYNP6</name>